<dbReference type="SUPFAM" id="SSF52374">
    <property type="entry name" value="Nucleotidylyl transferase"/>
    <property type="match status" value="2"/>
</dbReference>
<protein>
    <recommendedName>
        <fullName evidence="10">ethanolamine-phosphate cytidylyltransferase</fullName>
        <ecNumber evidence="10">2.7.7.14</ecNumber>
    </recommendedName>
    <alternativeName>
        <fullName evidence="11">CTP:phosphoethanolamine cytidylyltransferase</fullName>
    </alternativeName>
</protein>
<dbReference type="InterPro" id="IPR041723">
    <property type="entry name" value="CCT"/>
</dbReference>
<dbReference type="AlphaFoldDB" id="A0A2T0FKN2"/>
<dbReference type="CDD" id="cd02174">
    <property type="entry name" value="CCT"/>
    <property type="match status" value="1"/>
</dbReference>
<evidence type="ECO:0000256" key="4">
    <source>
        <dbReference type="ARBA" id="ARBA00022679"/>
    </source>
</evidence>
<comment type="similarity">
    <text evidence="2">Belongs to the cytidylyltransferase family.</text>
</comment>
<dbReference type="EMBL" id="NDIQ01000021">
    <property type="protein sequence ID" value="PRT55554.1"/>
    <property type="molecule type" value="Genomic_DNA"/>
</dbReference>
<dbReference type="STRING" id="45607.A0A2T0FKN2"/>
<evidence type="ECO:0000256" key="2">
    <source>
        <dbReference type="ARBA" id="ARBA00010101"/>
    </source>
</evidence>
<keyword evidence="6" id="KW-0443">Lipid metabolism</keyword>
<dbReference type="OrthoDB" id="40021at2759"/>
<dbReference type="InterPro" id="IPR014729">
    <property type="entry name" value="Rossmann-like_a/b/a_fold"/>
</dbReference>
<evidence type="ECO:0000256" key="8">
    <source>
        <dbReference type="ARBA" id="ARBA00023264"/>
    </source>
</evidence>
<keyword evidence="4 13" id="KW-0808">Transferase</keyword>
<keyword evidence="3" id="KW-0444">Lipid biosynthesis</keyword>
<keyword evidence="8" id="KW-1208">Phospholipid metabolism</keyword>
<evidence type="ECO:0000256" key="1">
    <source>
        <dbReference type="ARBA" id="ARBA00005189"/>
    </source>
</evidence>
<organism evidence="13 14">
    <name type="scientific">Wickerhamiella sorbophila</name>
    <dbReference type="NCBI Taxonomy" id="45607"/>
    <lineage>
        <taxon>Eukaryota</taxon>
        <taxon>Fungi</taxon>
        <taxon>Dikarya</taxon>
        <taxon>Ascomycota</taxon>
        <taxon>Saccharomycotina</taxon>
        <taxon>Dipodascomycetes</taxon>
        <taxon>Dipodascales</taxon>
        <taxon>Trichomonascaceae</taxon>
        <taxon>Wickerhamiella</taxon>
    </lineage>
</organism>
<proteinExistence type="inferred from homology"/>
<comment type="pathway">
    <text evidence="1">Lipid metabolism.</text>
</comment>
<dbReference type="PANTHER" id="PTHR45780">
    <property type="entry name" value="ETHANOLAMINE-PHOSPHATE CYTIDYLYLTRANSFERASE"/>
    <property type="match status" value="1"/>
</dbReference>
<keyword evidence="14" id="KW-1185">Reference proteome</keyword>
<dbReference type="GO" id="GO:0005737">
    <property type="term" value="C:cytoplasm"/>
    <property type="evidence" value="ECO:0007669"/>
    <property type="project" value="TreeGrafter"/>
</dbReference>
<evidence type="ECO:0000256" key="11">
    <source>
        <dbReference type="ARBA" id="ARBA00031473"/>
    </source>
</evidence>
<dbReference type="GO" id="GO:0004306">
    <property type="term" value="F:ethanolamine-phosphate cytidylyltransferase activity"/>
    <property type="evidence" value="ECO:0007669"/>
    <property type="project" value="UniProtKB-EC"/>
</dbReference>
<evidence type="ECO:0000256" key="9">
    <source>
        <dbReference type="ARBA" id="ARBA00024191"/>
    </source>
</evidence>
<keyword evidence="7" id="KW-0594">Phospholipid biosynthesis</keyword>
<keyword evidence="5 13" id="KW-0548">Nucleotidyltransferase</keyword>
<feature type="domain" description="Cytidyltransferase-like" evidence="12">
    <location>
        <begin position="215"/>
        <end position="310"/>
    </location>
</feature>
<dbReference type="Gene3D" id="3.40.50.620">
    <property type="entry name" value="HUPs"/>
    <property type="match status" value="2"/>
</dbReference>
<reference evidence="13 14" key="1">
    <citation type="submission" date="2017-04" db="EMBL/GenBank/DDBJ databases">
        <title>Genome sequencing of [Candida] sorbophila.</title>
        <authorList>
            <person name="Ahn J.O."/>
        </authorList>
    </citation>
    <scope>NUCLEOTIDE SEQUENCE [LARGE SCALE GENOMIC DNA]</scope>
    <source>
        <strain evidence="13 14">DS02</strain>
    </source>
</reference>
<evidence type="ECO:0000259" key="12">
    <source>
        <dbReference type="Pfam" id="PF01467"/>
    </source>
</evidence>
<gene>
    <name evidence="13" type="ORF">B9G98_03174</name>
</gene>
<dbReference type="UniPathway" id="UPA00558">
    <property type="reaction ID" value="UER00742"/>
</dbReference>
<dbReference type="GeneID" id="36516922"/>
<evidence type="ECO:0000256" key="3">
    <source>
        <dbReference type="ARBA" id="ARBA00022516"/>
    </source>
</evidence>
<feature type="domain" description="Cytidyltransferase-like" evidence="12">
    <location>
        <begin position="14"/>
        <end position="139"/>
    </location>
</feature>
<evidence type="ECO:0000256" key="10">
    <source>
        <dbReference type="ARBA" id="ARBA00024221"/>
    </source>
</evidence>
<comment type="caution">
    <text evidence="13">The sequence shown here is derived from an EMBL/GenBank/DDBJ whole genome shotgun (WGS) entry which is preliminary data.</text>
</comment>
<accession>A0A2T0FKN2</accession>
<dbReference type="Pfam" id="PF01467">
    <property type="entry name" value="CTP_transf_like"/>
    <property type="match status" value="2"/>
</dbReference>
<evidence type="ECO:0000313" key="14">
    <source>
        <dbReference type="Proteomes" id="UP000238350"/>
    </source>
</evidence>
<dbReference type="GO" id="GO:0006646">
    <property type="term" value="P:phosphatidylethanolamine biosynthetic process"/>
    <property type="evidence" value="ECO:0007669"/>
    <property type="project" value="UniProtKB-UniPathway"/>
</dbReference>
<evidence type="ECO:0000256" key="6">
    <source>
        <dbReference type="ARBA" id="ARBA00023098"/>
    </source>
</evidence>
<name>A0A2T0FKN2_9ASCO</name>
<evidence type="ECO:0000313" key="13">
    <source>
        <dbReference type="EMBL" id="PRT55554.1"/>
    </source>
</evidence>
<dbReference type="Proteomes" id="UP000238350">
    <property type="component" value="Unassembled WGS sequence"/>
</dbReference>
<dbReference type="InterPro" id="IPR004821">
    <property type="entry name" value="Cyt_trans-like"/>
</dbReference>
<sequence>MVEDKQPPHQKIWVDGCFDFTHHGHTGALMQARQFGNELYVGVHSDEDIFANKGPVVMSLDERIKSVDACKWVTRSVPGAPYVTDPKVMDDWGCEYVVHGDDITTDADGNDCYQIVKDLGRFLVVKRTPNISTTDLIQRMLSTSTAHHYASLSAADSSHPLLQNAAVERMASYATDETALNPHSGVYAMIDGVALECLVPPSQVVEESLAKSAYYIDGSFDLFHVGHIECLAAVHKRAQEDGAVVVVGIHDDETVNQGRGENHPIMNIFERTLCVLQCRYVDTVVVGAPFLPTPLFIELLDQKGIHITRVFHGHTDVITNHSALYNAVDPYLWAKEQSMYEQLPASNTSSLTTKNIVDRVLDHRRMYEERQRNKGVKAVNERRMAGK</sequence>
<dbReference type="PANTHER" id="PTHR45780:SF2">
    <property type="entry name" value="ETHANOLAMINE-PHOSPHATE CYTIDYLYLTRANSFERASE"/>
    <property type="match status" value="1"/>
</dbReference>
<comment type="pathway">
    <text evidence="9">Phospholipid metabolism; phosphatidylethanolamine biosynthesis; phosphatidylethanolamine from ethanolamine: step 2/3.</text>
</comment>
<evidence type="ECO:0000256" key="7">
    <source>
        <dbReference type="ARBA" id="ARBA00023209"/>
    </source>
</evidence>
<evidence type="ECO:0000256" key="5">
    <source>
        <dbReference type="ARBA" id="ARBA00022695"/>
    </source>
</evidence>
<dbReference type="InterPro" id="IPR044608">
    <property type="entry name" value="Ect1/PCYT2"/>
</dbReference>
<dbReference type="EC" id="2.7.7.14" evidence="10"/>
<dbReference type="RefSeq" id="XP_024665499.1">
    <property type="nucleotide sequence ID" value="XM_024809731.1"/>
</dbReference>
<dbReference type="NCBIfam" id="TIGR00125">
    <property type="entry name" value="cyt_tran_rel"/>
    <property type="match status" value="2"/>
</dbReference>